<comment type="caution">
    <text evidence="1">The sequence shown here is derived from an EMBL/GenBank/DDBJ whole genome shotgun (WGS) entry which is preliminary data.</text>
</comment>
<evidence type="ECO:0000313" key="1">
    <source>
        <dbReference type="EMBL" id="KKC32640.1"/>
    </source>
</evidence>
<reference evidence="1 2" key="1">
    <citation type="submission" date="2015-03" db="EMBL/GenBank/DDBJ databases">
        <authorList>
            <person name="Lepp D."/>
            <person name="Hassan Y.I."/>
            <person name="Li X.-Z."/>
            <person name="Zhou T."/>
        </authorList>
    </citation>
    <scope>NUCLEOTIDE SEQUENCE [LARGE SCALE GENOMIC DNA]</scope>
    <source>
        <strain evidence="1 2">Cr7-05</strain>
    </source>
</reference>
<evidence type="ECO:0000313" key="2">
    <source>
        <dbReference type="Proteomes" id="UP000033519"/>
    </source>
</evidence>
<keyword evidence="2" id="KW-1185">Reference proteome</keyword>
<gene>
    <name evidence="1" type="ORF">WH91_12470</name>
</gene>
<organism evidence="1 2">
    <name type="scientific">Devosia psychrophila</name>
    <dbReference type="NCBI Taxonomy" id="728005"/>
    <lineage>
        <taxon>Bacteria</taxon>
        <taxon>Pseudomonadati</taxon>
        <taxon>Pseudomonadota</taxon>
        <taxon>Alphaproteobacteria</taxon>
        <taxon>Hyphomicrobiales</taxon>
        <taxon>Devosiaceae</taxon>
        <taxon>Devosia</taxon>
    </lineage>
</organism>
<proteinExistence type="predicted"/>
<sequence>MMGWDGDGLLMGYPVESFGIGDGIVRSATVPLTTSMDSLSSPLMRCRAKTPAPVEALTLMALITMALPS</sequence>
<name>A0ABR5DX98_9HYPH</name>
<dbReference type="EMBL" id="LAPV01000129">
    <property type="protein sequence ID" value="KKC32640.1"/>
    <property type="molecule type" value="Genomic_DNA"/>
</dbReference>
<dbReference type="Proteomes" id="UP000033519">
    <property type="component" value="Unassembled WGS sequence"/>
</dbReference>
<protein>
    <submittedName>
        <fullName evidence="1">Uncharacterized protein</fullName>
    </submittedName>
</protein>
<accession>A0ABR5DX98</accession>